<dbReference type="SUPFAM" id="SSF51658">
    <property type="entry name" value="Xylose isomerase-like"/>
    <property type="match status" value="1"/>
</dbReference>
<dbReference type="InterPro" id="IPR036237">
    <property type="entry name" value="Xyl_isomerase-like_sf"/>
</dbReference>
<sequence length="294" mass="32790">MNPIILFDNFFEGYKRSYSWKTKFAIAKDCGFDGFEFVMMDFEKDWANIEPLLEKHAFTHLGFHYSTQAVIDAQAENIDSEIALLERRIHKIAQIGGNTYMTLSLSGTDELGGETIAERGSAKAEERHWERAAQIIEAVDRAAAQNQVKVYLYPHIDWICDTPQSLSKILSDADAQAVAASFCCHHWYANDNSCTLEESLELPKMSPLNYAVMTNAKVSPGWFSAVQIDQGEIDIAGILGYLWSNGFKGPIASQGAGIPGDPYLACAAVPRYIRSLWQRFHDNPSLNPASQSSH</sequence>
<evidence type="ECO:0000313" key="3">
    <source>
        <dbReference type="Proteomes" id="UP000617628"/>
    </source>
</evidence>
<dbReference type="AlphaFoldDB" id="A0A934VQN3"/>
<keyword evidence="3" id="KW-1185">Reference proteome</keyword>
<name>A0A934VQN3_9BACT</name>
<dbReference type="Gene3D" id="3.20.20.150">
    <property type="entry name" value="Divalent-metal-dependent TIM barrel enzymes"/>
    <property type="match status" value="1"/>
</dbReference>
<evidence type="ECO:0000313" key="2">
    <source>
        <dbReference type="EMBL" id="MBK1878527.1"/>
    </source>
</evidence>
<organism evidence="2 3">
    <name type="scientific">Pelagicoccus mobilis</name>
    <dbReference type="NCBI Taxonomy" id="415221"/>
    <lineage>
        <taxon>Bacteria</taxon>
        <taxon>Pseudomonadati</taxon>
        <taxon>Verrucomicrobiota</taxon>
        <taxon>Opitutia</taxon>
        <taxon>Puniceicoccales</taxon>
        <taxon>Pelagicoccaceae</taxon>
        <taxon>Pelagicoccus</taxon>
    </lineage>
</organism>
<comment type="caution">
    <text evidence="2">The sequence shown here is derived from an EMBL/GenBank/DDBJ whole genome shotgun (WGS) entry which is preliminary data.</text>
</comment>
<dbReference type="InterPro" id="IPR050312">
    <property type="entry name" value="IolE/XylAMocC-like"/>
</dbReference>
<protein>
    <submittedName>
        <fullName evidence="2">TIM barrel protein</fullName>
    </submittedName>
</protein>
<gene>
    <name evidence="2" type="ORF">JIN87_16720</name>
</gene>
<dbReference type="InterPro" id="IPR013022">
    <property type="entry name" value="Xyl_isomerase-like_TIM-brl"/>
</dbReference>
<dbReference type="EMBL" id="JAENIL010000031">
    <property type="protein sequence ID" value="MBK1878527.1"/>
    <property type="molecule type" value="Genomic_DNA"/>
</dbReference>
<dbReference type="PANTHER" id="PTHR12110">
    <property type="entry name" value="HYDROXYPYRUVATE ISOMERASE"/>
    <property type="match status" value="1"/>
</dbReference>
<dbReference type="RefSeq" id="WP_200356739.1">
    <property type="nucleotide sequence ID" value="NZ_JAENIL010000031.1"/>
</dbReference>
<dbReference type="Pfam" id="PF01261">
    <property type="entry name" value="AP_endonuc_2"/>
    <property type="match status" value="1"/>
</dbReference>
<dbReference type="Proteomes" id="UP000617628">
    <property type="component" value="Unassembled WGS sequence"/>
</dbReference>
<accession>A0A934VQN3</accession>
<reference evidence="2" key="1">
    <citation type="submission" date="2021-01" db="EMBL/GenBank/DDBJ databases">
        <title>Modified the classification status of verrucomicrobia.</title>
        <authorList>
            <person name="Feng X."/>
        </authorList>
    </citation>
    <scope>NUCLEOTIDE SEQUENCE</scope>
    <source>
        <strain evidence="2">KCTC 13126</strain>
    </source>
</reference>
<feature type="domain" description="Xylose isomerase-like TIM barrel" evidence="1">
    <location>
        <begin position="24"/>
        <end position="251"/>
    </location>
</feature>
<proteinExistence type="predicted"/>
<evidence type="ECO:0000259" key="1">
    <source>
        <dbReference type="Pfam" id="PF01261"/>
    </source>
</evidence>